<proteinExistence type="predicted"/>
<evidence type="ECO:0000313" key="1">
    <source>
        <dbReference type="EMBL" id="MBH1920326.1"/>
    </source>
</evidence>
<gene>
    <name evidence="1" type="ORF">I5U16_09215</name>
</gene>
<dbReference type="RefSeq" id="WP_071532813.1">
    <property type="nucleotide sequence ID" value="NZ_CP016948.1"/>
</dbReference>
<name>A0ABS0LYX8_9GAMM</name>
<protein>
    <recommendedName>
        <fullName evidence="3">4-hydroxybenzoate decarboxylase</fullName>
    </recommendedName>
</protein>
<comment type="caution">
    <text evidence="1">The sequence shown here is derived from an EMBL/GenBank/DDBJ whole genome shotgun (WGS) entry which is preliminary data.</text>
</comment>
<evidence type="ECO:0000313" key="2">
    <source>
        <dbReference type="Proteomes" id="UP000635335"/>
    </source>
</evidence>
<dbReference type="NCBIfam" id="NF041205">
    <property type="entry name" value="VdcD"/>
    <property type="match status" value="1"/>
</dbReference>
<organism evidence="1 2">
    <name type="scientific">Serratia surfactantfaciens</name>
    <dbReference type="NCBI Taxonomy" id="2741499"/>
    <lineage>
        <taxon>Bacteria</taxon>
        <taxon>Pseudomonadati</taxon>
        <taxon>Pseudomonadota</taxon>
        <taxon>Gammaproteobacteria</taxon>
        <taxon>Enterobacterales</taxon>
        <taxon>Yersiniaceae</taxon>
        <taxon>Serratia</taxon>
    </lineage>
</organism>
<keyword evidence="2" id="KW-1185">Reference proteome</keyword>
<sequence length="75" mass="8796">MICPRCADKQIDAMAHSPVKGVWTVYQCQHCLYTWRSTEPARRTEREHYPPEFRMIQQDIDNAPEVPTIPPLLTK</sequence>
<reference evidence="1 2" key="1">
    <citation type="submission" date="2020-11" db="EMBL/GenBank/DDBJ databases">
        <title>Enhanced detection system for hospital associated transmission using whole genome sequencing surveillance.</title>
        <authorList>
            <person name="Harrison L.H."/>
            <person name="Van Tyne D."/>
            <person name="Marsh J.W."/>
            <person name="Griffith M.P."/>
            <person name="Snyder D.J."/>
            <person name="Cooper V.S."/>
            <person name="Mustapha M."/>
        </authorList>
    </citation>
    <scope>NUCLEOTIDE SEQUENCE [LARGE SCALE GENOMIC DNA]</scope>
    <source>
        <strain evidence="1 2">SER00227</strain>
    </source>
</reference>
<dbReference type="EMBL" id="JADUMB010000002">
    <property type="protein sequence ID" value="MBH1920326.1"/>
    <property type="molecule type" value="Genomic_DNA"/>
</dbReference>
<dbReference type="InterPro" id="IPR047707">
    <property type="entry name" value="VdcD-like"/>
</dbReference>
<evidence type="ECO:0008006" key="3">
    <source>
        <dbReference type="Google" id="ProtNLM"/>
    </source>
</evidence>
<accession>A0ABS0LYX8</accession>
<dbReference type="Pfam" id="PF26358">
    <property type="entry name" value="EcdD_BsdD_detox"/>
    <property type="match status" value="1"/>
</dbReference>
<dbReference type="Proteomes" id="UP000635335">
    <property type="component" value="Unassembled WGS sequence"/>
</dbReference>